<keyword evidence="2" id="KW-1185">Reference proteome</keyword>
<accession>A0A841R4S7</accession>
<reference evidence="1 2" key="1">
    <citation type="submission" date="2020-08" db="EMBL/GenBank/DDBJ databases">
        <title>Genomic Encyclopedia of Type Strains, Phase IV (KMG-IV): sequencing the most valuable type-strain genomes for metagenomic binning, comparative biology and taxonomic classification.</title>
        <authorList>
            <person name="Goeker M."/>
        </authorList>
    </citation>
    <scope>NUCLEOTIDE SEQUENCE [LARGE SCALE GENOMIC DNA]</scope>
    <source>
        <strain evidence="1 2">DSM 2461</strain>
    </source>
</reference>
<proteinExistence type="predicted"/>
<dbReference type="AlphaFoldDB" id="A0A841R4S7"/>
<sequence length="479" mass="52961">MPIRKAMLISVSLIFILSLPLFSQDEVSESGTGGLDFGFGLAIGAVNLIDENGNNTVYNSIKLNPDLAIGKFGIGLDIDFRFTMDTSNGDSGFRVYKPDWVLEDGSFSEYLNLYLSKFDYIRWGQSGDDLFAKIGSLENVTVGNGFIVGGYTNEMFKPAKKYTGLRFELDTALFNWPYMGIELFTSNISVFDLMAARYYVKPLGGIKSPVFSGLEIGATIAVDRKPYFFLYDEATVPGVDTTPDEIYDYTSISVNESPNTVLVYGFDVMQPLVDIKVFTMALYGDFVLQGTQTPALGGTSGLNGSLFKFIGWNAGLIFRGEDFVPTYFNRNYDLDRLTKYYVYNNNGLDPDLAPAGIDYNASLGFNFMDGGISFVTQISGPFAAPTKPALEAPLQYPHLMALFTIAEGIIPYFDMSFWYDKQGIDEFAALVSAENALIGGRLNFRMEPAVISLQVDVKYDPAQAESWDVTTKLETGIQF</sequence>
<dbReference type="RefSeq" id="WP_184742206.1">
    <property type="nucleotide sequence ID" value="NZ_JACHGJ010000001.1"/>
</dbReference>
<dbReference type="Proteomes" id="UP000587760">
    <property type="component" value="Unassembled WGS sequence"/>
</dbReference>
<comment type="caution">
    <text evidence="1">The sequence shown here is derived from an EMBL/GenBank/DDBJ whole genome shotgun (WGS) entry which is preliminary data.</text>
</comment>
<evidence type="ECO:0000313" key="2">
    <source>
        <dbReference type="Proteomes" id="UP000587760"/>
    </source>
</evidence>
<name>A0A841R4S7_9SPIO</name>
<gene>
    <name evidence="1" type="ORF">HNR50_000034</name>
</gene>
<evidence type="ECO:0000313" key="1">
    <source>
        <dbReference type="EMBL" id="MBB6478401.1"/>
    </source>
</evidence>
<protein>
    <submittedName>
        <fullName evidence="1">Uncharacterized protein</fullName>
    </submittedName>
</protein>
<organism evidence="1 2">
    <name type="scientific">Spirochaeta isovalerica</name>
    <dbReference type="NCBI Taxonomy" id="150"/>
    <lineage>
        <taxon>Bacteria</taxon>
        <taxon>Pseudomonadati</taxon>
        <taxon>Spirochaetota</taxon>
        <taxon>Spirochaetia</taxon>
        <taxon>Spirochaetales</taxon>
        <taxon>Spirochaetaceae</taxon>
        <taxon>Spirochaeta</taxon>
    </lineage>
</organism>
<dbReference type="EMBL" id="JACHGJ010000001">
    <property type="protein sequence ID" value="MBB6478401.1"/>
    <property type="molecule type" value="Genomic_DNA"/>
</dbReference>